<keyword evidence="5 12" id="KW-0863">Zinc-finger</keyword>
<feature type="region of interest" description="Disordered" evidence="14">
    <location>
        <begin position="283"/>
        <end position="326"/>
    </location>
</feature>
<keyword evidence="6" id="KW-0862">Zinc</keyword>
<gene>
    <name evidence="18" type="ORF">BVC80_9075g85</name>
</gene>
<dbReference type="OMA" id="NIGMQDP"/>
<dbReference type="AlphaFoldDB" id="A0A200PUE3"/>
<comment type="caution">
    <text evidence="18">The sequence shown here is derived from an EMBL/GenBank/DDBJ whole genome shotgun (WGS) entry which is preliminary data.</text>
</comment>
<dbReference type="SMART" id="SM00401">
    <property type="entry name" value="ZnF_GATA"/>
    <property type="match status" value="1"/>
</dbReference>
<name>A0A200PUE3_MACCD</name>
<dbReference type="Pfam" id="PF06203">
    <property type="entry name" value="CCT"/>
    <property type="match status" value="1"/>
</dbReference>
<evidence type="ECO:0000256" key="1">
    <source>
        <dbReference type="ARBA" id="ARBA00002206"/>
    </source>
</evidence>
<dbReference type="Proteomes" id="UP000195402">
    <property type="component" value="Unassembled WGS sequence"/>
</dbReference>
<dbReference type="InterPro" id="IPR045280">
    <property type="entry name" value="TIFY-like"/>
</dbReference>
<dbReference type="SMART" id="SM00979">
    <property type="entry name" value="TIFY"/>
    <property type="match status" value="1"/>
</dbReference>
<keyword evidence="19" id="KW-1185">Reference proteome</keyword>
<evidence type="ECO:0000256" key="6">
    <source>
        <dbReference type="ARBA" id="ARBA00022833"/>
    </source>
</evidence>
<keyword evidence="10" id="KW-0804">Transcription</keyword>
<evidence type="ECO:0000256" key="4">
    <source>
        <dbReference type="ARBA" id="ARBA00022723"/>
    </source>
</evidence>
<evidence type="ECO:0000259" key="17">
    <source>
        <dbReference type="PROSITE" id="PS51320"/>
    </source>
</evidence>
<feature type="compositionally biased region" description="Acidic residues" evidence="14">
    <location>
        <begin position="289"/>
        <end position="298"/>
    </location>
</feature>
<keyword evidence="8" id="KW-0238">DNA-binding</keyword>
<feature type="compositionally biased region" description="Polar residues" evidence="14">
    <location>
        <begin position="1"/>
        <end position="10"/>
    </location>
</feature>
<proteinExistence type="inferred from homology"/>
<feature type="compositionally biased region" description="Low complexity" evidence="14">
    <location>
        <begin position="20"/>
        <end position="33"/>
    </location>
</feature>
<feature type="compositionally biased region" description="Acidic residues" evidence="14">
    <location>
        <begin position="55"/>
        <end position="68"/>
    </location>
</feature>
<protein>
    <submittedName>
        <fullName evidence="18">Zinc finger protein</fullName>
    </submittedName>
</protein>
<dbReference type="PROSITE" id="PS51320">
    <property type="entry name" value="TIFY"/>
    <property type="match status" value="1"/>
</dbReference>
<dbReference type="GO" id="GO:0043565">
    <property type="term" value="F:sequence-specific DNA binding"/>
    <property type="evidence" value="ECO:0007669"/>
    <property type="project" value="InterPro"/>
</dbReference>
<dbReference type="PROSITE" id="PS50114">
    <property type="entry name" value="GATA_ZN_FINGER_2"/>
    <property type="match status" value="1"/>
</dbReference>
<sequence>MPGSNPQATPNRREGNQSYGHGNNAGAVNNHPNQINEEEDGAGTESIDNPNIRFEDDDVMDGVEEETPSDSAAYGGGGVAASNNNNNLAVTTREENMDQLTLSFQGQVYVFDSVSPEKVQAVLLLLGGYEIPSAVPNVGVTPQSVPNQRVVDIGSEFPRRSSLPQREASLSRFREKRKERCFDKKIRYSVRKEVALRMQRKKGQFASSKPVQMESIFWSPSEAPAPVQQPETLCTHCGTSSKSTPMMRRGPHGPRTLCNACGLKWANKGTLKDFPRTVTAANQQKERAIEEDDAEANDGGDTGNTSQALSIVPSSDGDDDNLAVPS</sequence>
<evidence type="ECO:0000256" key="10">
    <source>
        <dbReference type="ARBA" id="ARBA00023163"/>
    </source>
</evidence>
<evidence type="ECO:0000259" key="16">
    <source>
        <dbReference type="PROSITE" id="PS51017"/>
    </source>
</evidence>
<accession>A0A200PUE3</accession>
<feature type="domain" description="GATA-type" evidence="15">
    <location>
        <begin position="228"/>
        <end position="285"/>
    </location>
</feature>
<dbReference type="Gene3D" id="3.30.50.10">
    <property type="entry name" value="Erythroid Transcription Factor GATA-1, subunit A"/>
    <property type="match status" value="1"/>
</dbReference>
<comment type="function">
    <text evidence="1">Transcriptional activator that specifically binds 5'-GATA-3' or 5'-GAT-3' motifs within gene promoters.</text>
</comment>
<keyword evidence="9" id="KW-0010">Activator</keyword>
<evidence type="ECO:0000256" key="3">
    <source>
        <dbReference type="ARBA" id="ARBA00007722"/>
    </source>
</evidence>
<dbReference type="InterPro" id="IPR010402">
    <property type="entry name" value="CCT_domain"/>
</dbReference>
<dbReference type="InterPro" id="IPR013088">
    <property type="entry name" value="Znf_NHR/GATA"/>
</dbReference>
<evidence type="ECO:0000259" key="15">
    <source>
        <dbReference type="PROSITE" id="PS50114"/>
    </source>
</evidence>
<evidence type="ECO:0000256" key="9">
    <source>
        <dbReference type="ARBA" id="ARBA00023159"/>
    </source>
</evidence>
<dbReference type="GO" id="GO:0008270">
    <property type="term" value="F:zinc ion binding"/>
    <property type="evidence" value="ECO:0007669"/>
    <property type="project" value="UniProtKB-KW"/>
</dbReference>
<organism evidence="18 19">
    <name type="scientific">Macleaya cordata</name>
    <name type="common">Five-seeded plume-poppy</name>
    <name type="synonym">Bocconia cordata</name>
    <dbReference type="NCBI Taxonomy" id="56857"/>
    <lineage>
        <taxon>Eukaryota</taxon>
        <taxon>Viridiplantae</taxon>
        <taxon>Streptophyta</taxon>
        <taxon>Embryophyta</taxon>
        <taxon>Tracheophyta</taxon>
        <taxon>Spermatophyta</taxon>
        <taxon>Magnoliopsida</taxon>
        <taxon>Ranunculales</taxon>
        <taxon>Papaveraceae</taxon>
        <taxon>Papaveroideae</taxon>
        <taxon>Macleaya</taxon>
    </lineage>
</organism>
<dbReference type="EMBL" id="MVGT01004037">
    <property type="protein sequence ID" value="OVA01838.1"/>
    <property type="molecule type" value="Genomic_DNA"/>
</dbReference>
<dbReference type="InterPro" id="IPR000679">
    <property type="entry name" value="Znf_GATA"/>
</dbReference>
<dbReference type="PANTHER" id="PTHR46125:SF24">
    <property type="entry name" value="GATA TRANSCRIPTION FACTOR 18"/>
    <property type="match status" value="1"/>
</dbReference>
<dbReference type="OrthoDB" id="2162994at2759"/>
<keyword evidence="7" id="KW-0805">Transcription regulation</keyword>
<evidence type="ECO:0000256" key="2">
    <source>
        <dbReference type="ARBA" id="ARBA00004123"/>
    </source>
</evidence>
<evidence type="ECO:0000313" key="19">
    <source>
        <dbReference type="Proteomes" id="UP000195402"/>
    </source>
</evidence>
<dbReference type="PANTHER" id="PTHR46125">
    <property type="entry name" value="GATA TRANSCRIPTION FACTOR 28"/>
    <property type="match status" value="1"/>
</dbReference>
<dbReference type="InterPro" id="IPR010399">
    <property type="entry name" value="Tify_dom"/>
</dbReference>
<evidence type="ECO:0000256" key="12">
    <source>
        <dbReference type="PROSITE-ProRule" id="PRU00094"/>
    </source>
</evidence>
<dbReference type="Pfam" id="PF06200">
    <property type="entry name" value="tify"/>
    <property type="match status" value="1"/>
</dbReference>
<evidence type="ECO:0000256" key="14">
    <source>
        <dbReference type="SAM" id="MobiDB-lite"/>
    </source>
</evidence>
<feature type="region of interest" description="Disordered" evidence="14">
    <location>
        <begin position="1"/>
        <end position="82"/>
    </location>
</feature>
<keyword evidence="4" id="KW-0479">Metal-binding</keyword>
<comment type="subcellular location">
    <subcellularLocation>
        <location evidence="2 13">Nucleus</location>
    </subcellularLocation>
</comment>
<evidence type="ECO:0000313" key="18">
    <source>
        <dbReference type="EMBL" id="OVA01838.1"/>
    </source>
</evidence>
<dbReference type="Pfam" id="PF00320">
    <property type="entry name" value="GATA"/>
    <property type="match status" value="1"/>
</dbReference>
<evidence type="ECO:0000256" key="5">
    <source>
        <dbReference type="ARBA" id="ARBA00022771"/>
    </source>
</evidence>
<dbReference type="PROSITE" id="PS51017">
    <property type="entry name" value="CCT"/>
    <property type="match status" value="1"/>
</dbReference>
<comment type="similarity">
    <text evidence="3">Belongs to the type IV zinc-finger family. Class C subfamily.</text>
</comment>
<dbReference type="GO" id="GO:0005634">
    <property type="term" value="C:nucleus"/>
    <property type="evidence" value="ECO:0007669"/>
    <property type="project" value="UniProtKB-SubCell"/>
</dbReference>
<dbReference type="PROSITE" id="PS00344">
    <property type="entry name" value="GATA_ZN_FINGER_1"/>
    <property type="match status" value="1"/>
</dbReference>
<reference evidence="18 19" key="1">
    <citation type="journal article" date="2017" name="Mol. Plant">
        <title>The Genome of Medicinal Plant Macleaya cordata Provides New Insights into Benzylisoquinoline Alkaloids Metabolism.</title>
        <authorList>
            <person name="Liu X."/>
            <person name="Liu Y."/>
            <person name="Huang P."/>
            <person name="Ma Y."/>
            <person name="Qing Z."/>
            <person name="Tang Q."/>
            <person name="Cao H."/>
            <person name="Cheng P."/>
            <person name="Zheng Y."/>
            <person name="Yuan Z."/>
            <person name="Zhou Y."/>
            <person name="Liu J."/>
            <person name="Tang Z."/>
            <person name="Zhuo Y."/>
            <person name="Zhang Y."/>
            <person name="Yu L."/>
            <person name="Huang J."/>
            <person name="Yang P."/>
            <person name="Peng Q."/>
            <person name="Zhang J."/>
            <person name="Jiang W."/>
            <person name="Zhang Z."/>
            <person name="Lin K."/>
            <person name="Ro D.K."/>
            <person name="Chen X."/>
            <person name="Xiong X."/>
            <person name="Shang Y."/>
            <person name="Huang S."/>
            <person name="Zeng J."/>
        </authorList>
    </citation>
    <scope>NUCLEOTIDE SEQUENCE [LARGE SCALE GENOMIC DNA]</scope>
    <source>
        <strain evidence="19">cv. BLH2017</strain>
        <tissue evidence="18">Root</tissue>
    </source>
</reference>
<evidence type="ECO:0000256" key="7">
    <source>
        <dbReference type="ARBA" id="ARBA00023015"/>
    </source>
</evidence>
<dbReference type="GO" id="GO:0006355">
    <property type="term" value="P:regulation of DNA-templated transcription"/>
    <property type="evidence" value="ECO:0007669"/>
    <property type="project" value="InterPro"/>
</dbReference>
<feature type="domain" description="Tify" evidence="17">
    <location>
        <begin position="93"/>
        <end position="128"/>
    </location>
</feature>
<dbReference type="CDD" id="cd00202">
    <property type="entry name" value="ZnF_GATA"/>
    <property type="match status" value="1"/>
</dbReference>
<evidence type="ECO:0000256" key="8">
    <source>
        <dbReference type="ARBA" id="ARBA00023125"/>
    </source>
</evidence>
<dbReference type="STRING" id="56857.A0A200PUE3"/>
<evidence type="ECO:0000256" key="11">
    <source>
        <dbReference type="ARBA" id="ARBA00023242"/>
    </source>
</evidence>
<feature type="domain" description="CCT" evidence="16">
    <location>
        <begin position="166"/>
        <end position="208"/>
    </location>
</feature>
<evidence type="ECO:0000256" key="13">
    <source>
        <dbReference type="PROSITE-ProRule" id="PRU00357"/>
    </source>
</evidence>
<feature type="compositionally biased region" description="Polar residues" evidence="14">
    <location>
        <begin position="304"/>
        <end position="313"/>
    </location>
</feature>
<feature type="compositionally biased region" description="Acidic residues" evidence="14">
    <location>
        <begin position="316"/>
        <end position="326"/>
    </location>
</feature>
<dbReference type="InParanoid" id="A0A200PUE3"/>
<dbReference type="SUPFAM" id="SSF57716">
    <property type="entry name" value="Glucocorticoid receptor-like (DNA-binding domain)"/>
    <property type="match status" value="1"/>
</dbReference>
<keyword evidence="11 13" id="KW-0539">Nucleus</keyword>